<gene>
    <name evidence="21" type="primary">pntA</name>
    <name evidence="21" type="ORF">MGA5115_01093</name>
    <name evidence="22" type="ORF">MGA5116_01275</name>
</gene>
<feature type="domain" description="Alanine dehydrogenase/pyridine nucleotide transhydrogenase NAD(H)-binding" evidence="19">
    <location>
        <begin position="154"/>
        <end position="319"/>
    </location>
</feature>
<dbReference type="SUPFAM" id="SSF51735">
    <property type="entry name" value="NAD(P)-binding Rossmann-fold domains"/>
    <property type="match status" value="1"/>
</dbReference>
<accession>A0A1C3JPG1</accession>
<keyword evidence="7 18" id="KW-0812">Transmembrane</keyword>
<dbReference type="SUPFAM" id="SSF52283">
    <property type="entry name" value="Formate/glycerate dehydrogenase catalytic domain-like"/>
    <property type="match status" value="1"/>
</dbReference>
<evidence type="ECO:0000313" key="24">
    <source>
        <dbReference type="Proteomes" id="UP000092871"/>
    </source>
</evidence>
<dbReference type="Pfam" id="PF05222">
    <property type="entry name" value="AlaDh_PNT_N"/>
    <property type="match status" value="1"/>
</dbReference>
<evidence type="ECO:0000256" key="3">
    <source>
        <dbReference type="ARBA" id="ARBA00005689"/>
    </source>
</evidence>
<keyword evidence="11 18" id="KW-1133">Transmembrane helix</keyword>
<dbReference type="EC" id="7.1.1.1" evidence="4 16"/>
<comment type="subcellular location">
    <subcellularLocation>
        <location evidence="2">Cell inner membrane</location>
        <topology evidence="2">Multi-pass membrane protein</topology>
    </subcellularLocation>
</comment>
<comment type="function">
    <text evidence="1 16">The transhydrogenation between NADH and NADP is coupled to respiration and ATP hydrolysis and functions as a proton pump across the membrane.</text>
</comment>
<dbReference type="PANTHER" id="PTHR10160:SF19">
    <property type="entry name" value="PROTON-TRANSLOCATING NAD(P)(+) TRANSHYDROGENASE"/>
    <property type="match status" value="1"/>
</dbReference>
<dbReference type="InterPro" id="IPR007886">
    <property type="entry name" value="AlaDH/PNT_N"/>
</dbReference>
<evidence type="ECO:0000256" key="7">
    <source>
        <dbReference type="ARBA" id="ARBA00022692"/>
    </source>
</evidence>
<keyword evidence="6" id="KW-0997">Cell inner membrane</keyword>
<proteinExistence type="inferred from homology"/>
<dbReference type="CDD" id="cd05304">
    <property type="entry name" value="Rubrum_tdh"/>
    <property type="match status" value="1"/>
</dbReference>
<feature type="region of interest" description="Disordered" evidence="17">
    <location>
        <begin position="374"/>
        <end position="404"/>
    </location>
</feature>
<evidence type="ECO:0000256" key="16">
    <source>
        <dbReference type="PIRNR" id="PIRNR000203"/>
    </source>
</evidence>
<keyword evidence="5" id="KW-1003">Cell membrane</keyword>
<keyword evidence="12 16" id="KW-0520">NAD</keyword>
<dbReference type="InterPro" id="IPR036291">
    <property type="entry name" value="NAD(P)-bd_dom_sf"/>
</dbReference>
<dbReference type="GO" id="GO:0008750">
    <property type="term" value="F:proton-translocating NAD(P)+ transhydrogenase activity"/>
    <property type="evidence" value="ECO:0007669"/>
    <property type="project" value="UniProtKB-EC"/>
</dbReference>
<comment type="catalytic activity">
    <reaction evidence="14 16">
        <text>NAD(+) + NADPH + H(+)(in) = NADH + NADP(+) + H(+)(out)</text>
        <dbReference type="Rhea" id="RHEA:47992"/>
        <dbReference type="ChEBI" id="CHEBI:15378"/>
        <dbReference type="ChEBI" id="CHEBI:57540"/>
        <dbReference type="ChEBI" id="CHEBI:57783"/>
        <dbReference type="ChEBI" id="CHEBI:57945"/>
        <dbReference type="ChEBI" id="CHEBI:58349"/>
        <dbReference type="EC" id="7.1.1.1"/>
    </reaction>
</comment>
<protein>
    <recommendedName>
        <fullName evidence="15 16">NAD(P) transhydrogenase subunit alpha</fullName>
        <ecNumber evidence="4 16">7.1.1.1</ecNumber>
    </recommendedName>
</protein>
<dbReference type="InterPro" id="IPR008143">
    <property type="entry name" value="Ala_DH/PNT_CS2"/>
</dbReference>
<evidence type="ECO:0000313" key="22">
    <source>
        <dbReference type="EMBL" id="SBT20688.1"/>
    </source>
</evidence>
<evidence type="ECO:0000256" key="2">
    <source>
        <dbReference type="ARBA" id="ARBA00004429"/>
    </source>
</evidence>
<keyword evidence="13 18" id="KW-0472">Membrane</keyword>
<organism evidence="21 24">
    <name type="scientific">Marinomonas gallaica</name>
    <dbReference type="NCBI Taxonomy" id="1806667"/>
    <lineage>
        <taxon>Bacteria</taxon>
        <taxon>Pseudomonadati</taxon>
        <taxon>Pseudomonadota</taxon>
        <taxon>Gammaproteobacteria</taxon>
        <taxon>Oceanospirillales</taxon>
        <taxon>Oceanospirillaceae</taxon>
        <taxon>Marinomonas</taxon>
    </lineage>
</organism>
<evidence type="ECO:0000256" key="1">
    <source>
        <dbReference type="ARBA" id="ARBA00003943"/>
    </source>
</evidence>
<reference evidence="21 24" key="2">
    <citation type="submission" date="2016-06" db="EMBL/GenBank/DDBJ databases">
        <authorList>
            <person name="Kjaerup R.B."/>
            <person name="Dalgaard T.S."/>
            <person name="Juul-Madsen H.R."/>
        </authorList>
    </citation>
    <scope>NUCLEOTIDE SEQUENCE [LARGE SCALE GENOMIC DNA]</scope>
    <source>
        <strain evidence="21 24">CECT 5115</strain>
    </source>
</reference>
<evidence type="ECO:0000256" key="8">
    <source>
        <dbReference type="ARBA" id="ARBA00022741"/>
    </source>
</evidence>
<dbReference type="GO" id="GO:0050661">
    <property type="term" value="F:NADP binding"/>
    <property type="evidence" value="ECO:0007669"/>
    <property type="project" value="TreeGrafter"/>
</dbReference>
<comment type="similarity">
    <text evidence="3 16">Belongs to the AlaDH/PNT family.</text>
</comment>
<feature type="transmembrane region" description="Helical" evidence="18">
    <location>
        <begin position="490"/>
        <end position="512"/>
    </location>
</feature>
<evidence type="ECO:0000256" key="17">
    <source>
        <dbReference type="SAM" id="MobiDB-lite"/>
    </source>
</evidence>
<dbReference type="PROSITE" id="PS00837">
    <property type="entry name" value="ALADH_PNT_2"/>
    <property type="match status" value="1"/>
</dbReference>
<feature type="transmembrane region" description="Helical" evidence="18">
    <location>
        <begin position="465"/>
        <end position="484"/>
    </location>
</feature>
<feature type="transmembrane region" description="Helical" evidence="18">
    <location>
        <begin position="438"/>
        <end position="458"/>
    </location>
</feature>
<evidence type="ECO:0000256" key="4">
    <source>
        <dbReference type="ARBA" id="ARBA00012943"/>
    </source>
</evidence>
<dbReference type="AlphaFoldDB" id="A0A1C3JPG1"/>
<dbReference type="InterPro" id="IPR007698">
    <property type="entry name" value="AlaDH/PNT_NAD(H)-bd"/>
</dbReference>
<dbReference type="InterPro" id="IPR024605">
    <property type="entry name" value="NADP_transhyd_a_C"/>
</dbReference>
<dbReference type="Proteomes" id="UP000092871">
    <property type="component" value="Unassembled WGS sequence"/>
</dbReference>
<evidence type="ECO:0000256" key="15">
    <source>
        <dbReference type="ARBA" id="ARBA00071831"/>
    </source>
</evidence>
<evidence type="ECO:0000313" key="21">
    <source>
        <dbReference type="EMBL" id="SBT17005.1"/>
    </source>
</evidence>
<evidence type="ECO:0000256" key="11">
    <source>
        <dbReference type="ARBA" id="ARBA00022989"/>
    </source>
</evidence>
<evidence type="ECO:0000259" key="20">
    <source>
        <dbReference type="SMART" id="SM01003"/>
    </source>
</evidence>
<dbReference type="FunFam" id="3.40.50.720:FF:000028">
    <property type="entry name" value="NAD(P) transhydrogenase subunit alpha"/>
    <property type="match status" value="1"/>
</dbReference>
<keyword evidence="21" id="KW-0560">Oxidoreductase</keyword>
<dbReference type="Pfam" id="PF12769">
    <property type="entry name" value="PNTB_4TM"/>
    <property type="match status" value="1"/>
</dbReference>
<evidence type="ECO:0000256" key="9">
    <source>
        <dbReference type="ARBA" id="ARBA00022857"/>
    </source>
</evidence>
<evidence type="ECO:0000256" key="5">
    <source>
        <dbReference type="ARBA" id="ARBA00022475"/>
    </source>
</evidence>
<dbReference type="EMBL" id="FLRB01000007">
    <property type="protein sequence ID" value="SBT20688.1"/>
    <property type="molecule type" value="Genomic_DNA"/>
</dbReference>
<dbReference type="RefSeq" id="WP_067033172.1">
    <property type="nucleotide sequence ID" value="NZ_FLRA01000006.1"/>
</dbReference>
<dbReference type="OrthoDB" id="9804592at2"/>
<evidence type="ECO:0000259" key="19">
    <source>
        <dbReference type="SMART" id="SM01002"/>
    </source>
</evidence>
<keyword evidence="9 16" id="KW-0521">NADP</keyword>
<evidence type="ECO:0000256" key="12">
    <source>
        <dbReference type="ARBA" id="ARBA00023027"/>
    </source>
</evidence>
<dbReference type="NCBIfam" id="TIGR00561">
    <property type="entry name" value="pntA"/>
    <property type="match status" value="1"/>
</dbReference>
<evidence type="ECO:0000256" key="14">
    <source>
        <dbReference type="ARBA" id="ARBA00048202"/>
    </source>
</evidence>
<feature type="transmembrane region" description="Helical" evidence="18">
    <location>
        <begin position="411"/>
        <end position="432"/>
    </location>
</feature>
<evidence type="ECO:0000256" key="6">
    <source>
        <dbReference type="ARBA" id="ARBA00022519"/>
    </source>
</evidence>
<keyword evidence="10 16" id="KW-1278">Translocase</keyword>
<evidence type="ECO:0000256" key="13">
    <source>
        <dbReference type="ARBA" id="ARBA00023136"/>
    </source>
</evidence>
<dbReference type="GO" id="GO:0006740">
    <property type="term" value="P:NADPH regeneration"/>
    <property type="evidence" value="ECO:0007669"/>
    <property type="project" value="TreeGrafter"/>
</dbReference>
<dbReference type="EMBL" id="FLRA01000006">
    <property type="protein sequence ID" value="SBT17005.1"/>
    <property type="molecule type" value="Genomic_DNA"/>
</dbReference>
<dbReference type="Proteomes" id="UP000092840">
    <property type="component" value="Unassembled WGS sequence"/>
</dbReference>
<dbReference type="SMART" id="SM01003">
    <property type="entry name" value="AlaDh_PNT_N"/>
    <property type="match status" value="1"/>
</dbReference>
<dbReference type="GO" id="GO:0016491">
    <property type="term" value="F:oxidoreductase activity"/>
    <property type="evidence" value="ECO:0007669"/>
    <property type="project" value="UniProtKB-KW"/>
</dbReference>
<dbReference type="Pfam" id="PF01262">
    <property type="entry name" value="AlaDh_PNT_C"/>
    <property type="match status" value="1"/>
</dbReference>
<dbReference type="Gene3D" id="3.40.50.720">
    <property type="entry name" value="NAD(P)-binding Rossmann-like Domain"/>
    <property type="match status" value="2"/>
</dbReference>
<evidence type="ECO:0000256" key="10">
    <source>
        <dbReference type="ARBA" id="ARBA00022967"/>
    </source>
</evidence>
<name>A0A1C3JPG1_9GAMM</name>
<sequence length="522" mass="55325">MKIGIPKEIEDGELRVAMTPAVAERVKKLGFDLVIESGAGAAASYSDEAYLAAGVEVTSDTKALWHDSDVLIKVRPPVEHPELGFYGIELLGQNQTLISTLYPAQNSVKLNQLAERGTNAVALDAVPRISRAQKMDVLSSMANIAGYRAVVEAAQHFGRFFTGQITAAGKVPPAKVLVIGAGVAGLAAIGAAKSMGAIVRAFDTRPEVKEQVESMDAEFLVLDFDDEDGSGEGGYAKVMSPEFIAAEMALFAEQAKDVDIIITTALIPGKPAPELITEEMVRSMKPGSVIVDLAAETGGNCKLTKANEVVQAHGVTLVGYTNLPSRMAAQSSQLFATNIYHLLTELCPNKDGQIDLNMEDEVIRGATVVKQGNITWPPPAPRLSAAPKADVSEPLPEAKSDAKKEEKKPSAFGFLVPVFLVGALLMGVGSVAPAEFMGHLTVFVLSCFVGYMVVWGVSHSLHTPLMSVTNAISSIIVVGALTQVSNDSPIVSILAALAIFITSINIVGGFAVTHRMLKMFRK</sequence>
<dbReference type="SMART" id="SM01002">
    <property type="entry name" value="AlaDh_PNT_C"/>
    <property type="match status" value="1"/>
</dbReference>
<dbReference type="PANTHER" id="PTHR10160">
    <property type="entry name" value="NAD(P) TRANSHYDROGENASE"/>
    <property type="match status" value="1"/>
</dbReference>
<dbReference type="NCBIfam" id="NF006942">
    <property type="entry name" value="PRK09424.1"/>
    <property type="match status" value="1"/>
</dbReference>
<keyword evidence="23" id="KW-1185">Reference proteome</keyword>
<keyword evidence="8 16" id="KW-0547">Nucleotide-binding</keyword>
<dbReference type="PIRSF" id="PIRSF000203">
    <property type="entry name" value="NADP_transhydrogenase_alpha"/>
    <property type="match status" value="1"/>
</dbReference>
<evidence type="ECO:0000313" key="23">
    <source>
        <dbReference type="Proteomes" id="UP000092840"/>
    </source>
</evidence>
<evidence type="ECO:0000256" key="18">
    <source>
        <dbReference type="SAM" id="Phobius"/>
    </source>
</evidence>
<reference evidence="22 23" key="1">
    <citation type="submission" date="2016-06" db="EMBL/GenBank/DDBJ databases">
        <authorList>
            <person name="Rodrigo-Torres L."/>
            <person name="Arahal D.R."/>
        </authorList>
    </citation>
    <scope>NUCLEOTIDE SEQUENCE [LARGE SCALE GENOMIC DNA]</scope>
    <source>
        <strain evidence="22 23">CECT 5116</strain>
    </source>
</reference>
<feature type="domain" description="Alanine dehydrogenase/pyridine nucleotide transhydrogenase N-terminal" evidence="20">
    <location>
        <begin position="4"/>
        <end position="145"/>
    </location>
</feature>
<dbReference type="GO" id="GO:0005886">
    <property type="term" value="C:plasma membrane"/>
    <property type="evidence" value="ECO:0007669"/>
    <property type="project" value="UniProtKB-SubCell"/>
</dbReference>
<dbReference type="InterPro" id="IPR026255">
    <property type="entry name" value="NADP_transhyd_a"/>
</dbReference>